<feature type="active site" description="Charge relay system" evidence="8">
    <location>
        <position position="569"/>
    </location>
</feature>
<evidence type="ECO:0000313" key="13">
    <source>
        <dbReference type="Proteomes" id="UP000814176"/>
    </source>
</evidence>
<evidence type="ECO:0000259" key="11">
    <source>
        <dbReference type="PROSITE" id="PS51695"/>
    </source>
</evidence>
<dbReference type="CDD" id="cd11377">
    <property type="entry name" value="Pro-peptidase_S53"/>
    <property type="match status" value="1"/>
</dbReference>
<name>A0ABQ8K822_9APHY</name>
<dbReference type="InterPro" id="IPR030400">
    <property type="entry name" value="Sedolisin_dom"/>
</dbReference>
<reference evidence="12 13" key="1">
    <citation type="journal article" date="2021" name="Environ. Microbiol.">
        <title>Gene family expansions and transcriptome signatures uncover fungal adaptations to wood decay.</title>
        <authorList>
            <person name="Hage H."/>
            <person name="Miyauchi S."/>
            <person name="Viragh M."/>
            <person name="Drula E."/>
            <person name="Min B."/>
            <person name="Chaduli D."/>
            <person name="Navarro D."/>
            <person name="Favel A."/>
            <person name="Norest M."/>
            <person name="Lesage-Meessen L."/>
            <person name="Balint B."/>
            <person name="Merenyi Z."/>
            <person name="de Eugenio L."/>
            <person name="Morin E."/>
            <person name="Martinez A.T."/>
            <person name="Baldrian P."/>
            <person name="Stursova M."/>
            <person name="Martinez M.J."/>
            <person name="Novotny C."/>
            <person name="Magnuson J.K."/>
            <person name="Spatafora J.W."/>
            <person name="Maurice S."/>
            <person name="Pangilinan J."/>
            <person name="Andreopoulos W."/>
            <person name="LaButti K."/>
            <person name="Hundley H."/>
            <person name="Na H."/>
            <person name="Kuo A."/>
            <person name="Barry K."/>
            <person name="Lipzen A."/>
            <person name="Henrissat B."/>
            <person name="Riley R."/>
            <person name="Ahrendt S."/>
            <person name="Nagy L.G."/>
            <person name="Grigoriev I.V."/>
            <person name="Martin F."/>
            <person name="Rosso M.N."/>
        </authorList>
    </citation>
    <scope>NUCLEOTIDE SEQUENCE [LARGE SCALE GENOMIC DNA]</scope>
    <source>
        <strain evidence="12 13">CIRM-BRFM 1785</strain>
    </source>
</reference>
<evidence type="ECO:0000256" key="10">
    <source>
        <dbReference type="SAM" id="SignalP"/>
    </source>
</evidence>
<evidence type="ECO:0000256" key="8">
    <source>
        <dbReference type="PROSITE-ProRule" id="PRU01032"/>
    </source>
</evidence>
<dbReference type="GeneID" id="71997560"/>
<dbReference type="PANTHER" id="PTHR14218:SF19">
    <property type="entry name" value="SERINE PROTEASE AORO, PUTATIVE (AFU_ORTHOLOGUE AFUA_6G10250)-RELATED"/>
    <property type="match status" value="1"/>
</dbReference>
<dbReference type="Proteomes" id="UP000814176">
    <property type="component" value="Unassembled WGS sequence"/>
</dbReference>
<dbReference type="PROSITE" id="PS51695">
    <property type="entry name" value="SEDOLISIN"/>
    <property type="match status" value="1"/>
</dbReference>
<feature type="binding site" evidence="8">
    <location>
        <position position="613"/>
    </location>
    <ligand>
        <name>Ca(2+)</name>
        <dbReference type="ChEBI" id="CHEBI:29108"/>
    </ligand>
</feature>
<dbReference type="RefSeq" id="XP_047776193.1">
    <property type="nucleotide sequence ID" value="XM_047916828.1"/>
</dbReference>
<feature type="signal peptide" evidence="10">
    <location>
        <begin position="1"/>
        <end position="19"/>
    </location>
</feature>
<feature type="active site" description="Charge relay system" evidence="8">
    <location>
        <position position="324"/>
    </location>
</feature>
<dbReference type="EMBL" id="JADCUA010000018">
    <property type="protein sequence ID" value="KAH9833453.1"/>
    <property type="molecule type" value="Genomic_DNA"/>
</dbReference>
<evidence type="ECO:0000256" key="5">
    <source>
        <dbReference type="ARBA" id="ARBA00022825"/>
    </source>
</evidence>
<comment type="subcellular location">
    <subcellularLocation>
        <location evidence="1">Secreted</location>
        <location evidence="1">Extracellular space</location>
    </subcellularLocation>
</comment>
<feature type="binding site" evidence="8">
    <location>
        <position position="631"/>
    </location>
    <ligand>
        <name>Ca(2+)</name>
        <dbReference type="ChEBI" id="CHEBI:29108"/>
    </ligand>
</feature>
<feature type="binding site" evidence="8">
    <location>
        <position position="612"/>
    </location>
    <ligand>
        <name>Ca(2+)</name>
        <dbReference type="ChEBI" id="CHEBI:29108"/>
    </ligand>
</feature>
<dbReference type="Gene3D" id="3.40.50.200">
    <property type="entry name" value="Peptidase S8/S53 domain"/>
    <property type="match status" value="1"/>
</dbReference>
<keyword evidence="13" id="KW-1185">Reference proteome</keyword>
<keyword evidence="2 8" id="KW-0645">Protease</keyword>
<evidence type="ECO:0000256" key="9">
    <source>
        <dbReference type="SAM" id="MobiDB-lite"/>
    </source>
</evidence>
<feature type="chain" id="PRO_5045199473" evidence="10">
    <location>
        <begin position="20"/>
        <end position="654"/>
    </location>
</feature>
<dbReference type="Pfam" id="PF09286">
    <property type="entry name" value="Pro-kuma_activ"/>
    <property type="match status" value="1"/>
</dbReference>
<accession>A0ABQ8K822</accession>
<dbReference type="SUPFAM" id="SSF54897">
    <property type="entry name" value="Protease propeptides/inhibitors"/>
    <property type="match status" value="1"/>
</dbReference>
<evidence type="ECO:0000256" key="1">
    <source>
        <dbReference type="ARBA" id="ARBA00004239"/>
    </source>
</evidence>
<evidence type="ECO:0000256" key="7">
    <source>
        <dbReference type="ARBA" id="ARBA00023145"/>
    </source>
</evidence>
<keyword evidence="10" id="KW-0732">Signal</keyword>
<feature type="compositionally biased region" description="Low complexity" evidence="9">
    <location>
        <begin position="203"/>
        <end position="212"/>
    </location>
</feature>
<organism evidence="12 13">
    <name type="scientific">Rhodofomes roseus</name>
    <dbReference type="NCBI Taxonomy" id="34475"/>
    <lineage>
        <taxon>Eukaryota</taxon>
        <taxon>Fungi</taxon>
        <taxon>Dikarya</taxon>
        <taxon>Basidiomycota</taxon>
        <taxon>Agaricomycotina</taxon>
        <taxon>Agaricomycetes</taxon>
        <taxon>Polyporales</taxon>
        <taxon>Rhodofomes</taxon>
    </lineage>
</organism>
<dbReference type="CDD" id="cd04056">
    <property type="entry name" value="Peptidases_S53"/>
    <property type="match status" value="1"/>
</dbReference>
<proteinExistence type="predicted"/>
<comment type="caution">
    <text evidence="12">The sequence shown here is derived from an EMBL/GenBank/DDBJ whole genome shotgun (WGS) entry which is preliminary data.</text>
</comment>
<dbReference type="InterPro" id="IPR050819">
    <property type="entry name" value="Tripeptidyl-peptidase_I"/>
</dbReference>
<evidence type="ECO:0000256" key="3">
    <source>
        <dbReference type="ARBA" id="ARBA00022723"/>
    </source>
</evidence>
<keyword evidence="6 8" id="KW-0106">Calcium</keyword>
<feature type="domain" description="Peptidase S53" evidence="11">
    <location>
        <begin position="242"/>
        <end position="653"/>
    </location>
</feature>
<dbReference type="InterPro" id="IPR015366">
    <property type="entry name" value="S53_propep"/>
</dbReference>
<keyword evidence="3 8" id="KW-0479">Metal-binding</keyword>
<dbReference type="SUPFAM" id="SSF52743">
    <property type="entry name" value="Subtilisin-like"/>
    <property type="match status" value="1"/>
</dbReference>
<keyword evidence="4 8" id="KW-0378">Hydrolase</keyword>
<evidence type="ECO:0000256" key="6">
    <source>
        <dbReference type="ARBA" id="ARBA00022837"/>
    </source>
</evidence>
<sequence>MMVLSSRLVALALVLYVTAVPAPTGHIVHEVRDIIPRGWTAVRRAEPDMVLPFRVGLVQPNLENIEEYIMDVSHPESPNYGKHWTPAKVASTFRPTKESVDTVRTWLVESGVASERVKLGTGGSWIKVNVTIEEAERLLGTEYYVYQFGEDESHTHVACHEKYHLPEHVSKHVEIVSPTLHFDTKPRGPAGQWQKLGSRDDASASSNSSAHAIGQPGFGTSFPKTTGTVQGIIDQLENCDEQIVPNCLRALYDFDYYPLVPEKNSLAIVEYTPQAYNASDLDIFFGNFSPSQVGQRPILYSIDGGYLETEDGGGFYYNGESNLDLQYSMTLVGPRQPVQLYQAGDFYEGASFGNLLDALDASYCTFEGGDDPEFDATYPDPHGGGYEGPENCGTVSPAYIMSTSYGYTEADLTPAYEQRQCAEYAKLGLMGITVLYSSGDYGVAGIGEACLDADGQVDWFGHTFAPAFPVDCPYVTAVGATRVNPNSTIFEPESACEQIIQSGGGFSNVFPVPSYQAAAVEHYLANYPPGYPDGTYNTSGSRAYPDISANGANYVVAVQGEYYLVYGTSCSSPVSAAIFSAINDARLAIGKSPIGFINPAIYTPEFMAAFNDITTGSNPGCGTEGFYAQPGWDPVTGVGTPNFVKLLALWLALP</sequence>
<dbReference type="InterPro" id="IPR036852">
    <property type="entry name" value="Peptidase_S8/S53_dom_sf"/>
</dbReference>
<evidence type="ECO:0000256" key="4">
    <source>
        <dbReference type="ARBA" id="ARBA00022801"/>
    </source>
</evidence>
<feature type="active site" description="Charge relay system" evidence="8">
    <location>
        <position position="320"/>
    </location>
</feature>
<keyword evidence="5 8" id="KW-0720">Serine protease</keyword>
<feature type="binding site" evidence="8">
    <location>
        <position position="633"/>
    </location>
    <ligand>
        <name>Ca(2+)</name>
        <dbReference type="ChEBI" id="CHEBI:29108"/>
    </ligand>
</feature>
<evidence type="ECO:0000313" key="12">
    <source>
        <dbReference type="EMBL" id="KAH9833453.1"/>
    </source>
</evidence>
<protein>
    <submittedName>
        <fullName evidence="12">Subtilisin-like protein</fullName>
    </submittedName>
</protein>
<feature type="region of interest" description="Disordered" evidence="9">
    <location>
        <begin position="181"/>
        <end position="222"/>
    </location>
</feature>
<dbReference type="SMART" id="SM00944">
    <property type="entry name" value="Pro-kuma_activ"/>
    <property type="match status" value="1"/>
</dbReference>
<dbReference type="PANTHER" id="PTHR14218">
    <property type="entry name" value="PROTEASE S8 TRIPEPTIDYL PEPTIDASE I CLN2"/>
    <property type="match status" value="1"/>
</dbReference>
<comment type="cofactor">
    <cofactor evidence="8">
        <name>Ca(2+)</name>
        <dbReference type="ChEBI" id="CHEBI:29108"/>
    </cofactor>
    <text evidence="8">Binds 1 Ca(2+) ion per subunit.</text>
</comment>
<evidence type="ECO:0000256" key="2">
    <source>
        <dbReference type="ARBA" id="ARBA00022670"/>
    </source>
</evidence>
<keyword evidence="7" id="KW-0865">Zymogen</keyword>
<gene>
    <name evidence="12" type="ORF">C8Q71DRAFT_183915</name>
</gene>